<evidence type="ECO:0000313" key="3">
    <source>
        <dbReference type="Proteomes" id="UP001430647"/>
    </source>
</evidence>
<reference evidence="2" key="3">
    <citation type="submission" date="2023-08" db="EMBL/GenBank/DDBJ databases">
        <title>Complete genome sequence of Xanthomonas indica.</title>
        <authorList>
            <person name="Patil P.B."/>
            <person name="Rana R."/>
        </authorList>
    </citation>
    <scope>NUCLEOTIDE SEQUENCE</scope>
    <source>
        <strain evidence="2">PPL560</strain>
    </source>
</reference>
<reference evidence="1" key="2">
    <citation type="submission" date="2022-01" db="EMBL/GenBank/DDBJ databases">
        <authorList>
            <person name="Rana R."/>
            <person name="Patil P.B."/>
        </authorList>
    </citation>
    <scope>NUCLEOTIDE SEQUENCE</scope>
    <source>
        <strain evidence="1">PPL560</strain>
    </source>
</reference>
<name>A0AAU8I9X0_9XANT</name>
<keyword evidence="3" id="KW-1185">Reference proteome</keyword>
<accession>A0AAU8I9X0</accession>
<evidence type="ECO:0000313" key="2">
    <source>
        <dbReference type="EMBL" id="XCI82252.1"/>
    </source>
</evidence>
<sequence length="66" mass="7594">MAPTDLFAQMAMPSRQYKHGARHDLSLQDEWVGGEEWESRRARARLAQVDRHTPVRASIHARPRSA</sequence>
<reference evidence="1 3" key="1">
    <citation type="journal article" date="2022" name="Curr. Microbiol.">
        <title>Xanthomonas indica sp. nov., a Novel Member of Non-Pathogenic Xanthomonas Community from Healthy Rice Seeds.</title>
        <authorList>
            <person name="Rana R."/>
            <person name="Madhavan V.N."/>
            <person name="Saroha T."/>
            <person name="Bansal K."/>
            <person name="Kaur A."/>
            <person name="Sonti R.V."/>
            <person name="Patel H.K."/>
            <person name="Patil P.B."/>
        </authorList>
    </citation>
    <scope>NUCLEOTIDE SEQUENCE [LARGE SCALE GENOMIC DNA]</scope>
    <source>
        <strain evidence="1 3">PPL560</strain>
    </source>
</reference>
<protein>
    <submittedName>
        <fullName evidence="2">Uncharacterized protein</fullName>
    </submittedName>
</protein>
<gene>
    <name evidence="1" type="ORF">L3V74_00660</name>
    <name evidence="2" type="ORF">Q7W82_08950</name>
</gene>
<dbReference type="AlphaFoldDB" id="A0AAU8I9X0"/>
<dbReference type="EMBL" id="CP131914">
    <property type="protein sequence ID" value="XCI82252.1"/>
    <property type="molecule type" value="Genomic_DNA"/>
</dbReference>
<organism evidence="2">
    <name type="scientific">Xanthomonas indica</name>
    <dbReference type="NCBI Taxonomy" id="2912242"/>
    <lineage>
        <taxon>Bacteria</taxon>
        <taxon>Pseudomonadati</taxon>
        <taxon>Pseudomonadota</taxon>
        <taxon>Gammaproteobacteria</taxon>
        <taxon>Lysobacterales</taxon>
        <taxon>Lysobacteraceae</taxon>
        <taxon>Xanthomonas</taxon>
    </lineage>
</organism>
<dbReference type="KEGG" id="xin:Q7W82_08950"/>
<dbReference type="Proteomes" id="UP001430647">
    <property type="component" value="Unassembled WGS sequence"/>
</dbReference>
<proteinExistence type="predicted"/>
<dbReference type="EMBL" id="JAKJPQ010000001">
    <property type="protein sequence ID" value="MCI2260033.1"/>
    <property type="molecule type" value="Genomic_DNA"/>
</dbReference>
<dbReference type="RefSeq" id="WP_242156526.1">
    <property type="nucleotide sequence ID" value="NZ_CP131914.1"/>
</dbReference>
<evidence type="ECO:0000313" key="1">
    <source>
        <dbReference type="EMBL" id="MCI2260033.1"/>
    </source>
</evidence>